<dbReference type="EMBL" id="BDGG01000004">
    <property type="protein sequence ID" value="GAU97014.1"/>
    <property type="molecule type" value="Genomic_DNA"/>
</dbReference>
<proteinExistence type="predicted"/>
<evidence type="ECO:0000313" key="2">
    <source>
        <dbReference type="Proteomes" id="UP000186922"/>
    </source>
</evidence>
<gene>
    <name evidence="1" type="primary">RvY_08377-1</name>
    <name evidence="1" type="synonym">RvY_08377.1</name>
    <name evidence="1" type="ORF">RvY_08377</name>
</gene>
<keyword evidence="2" id="KW-1185">Reference proteome</keyword>
<reference evidence="1 2" key="1">
    <citation type="journal article" date="2016" name="Nat. Commun.">
        <title>Extremotolerant tardigrade genome and improved radiotolerance of human cultured cells by tardigrade-unique protein.</title>
        <authorList>
            <person name="Hashimoto T."/>
            <person name="Horikawa D.D."/>
            <person name="Saito Y."/>
            <person name="Kuwahara H."/>
            <person name="Kozuka-Hata H."/>
            <person name="Shin-I T."/>
            <person name="Minakuchi Y."/>
            <person name="Ohishi K."/>
            <person name="Motoyama A."/>
            <person name="Aizu T."/>
            <person name="Enomoto A."/>
            <person name="Kondo K."/>
            <person name="Tanaka S."/>
            <person name="Hara Y."/>
            <person name="Koshikawa S."/>
            <person name="Sagara H."/>
            <person name="Miura T."/>
            <person name="Yokobori S."/>
            <person name="Miyagawa K."/>
            <person name="Suzuki Y."/>
            <person name="Kubo T."/>
            <person name="Oyama M."/>
            <person name="Kohara Y."/>
            <person name="Fujiyama A."/>
            <person name="Arakawa K."/>
            <person name="Katayama T."/>
            <person name="Toyoda A."/>
            <person name="Kunieda T."/>
        </authorList>
    </citation>
    <scope>NUCLEOTIDE SEQUENCE [LARGE SCALE GENOMIC DNA]</scope>
    <source>
        <strain evidence="1 2">YOKOZUNA-1</strain>
    </source>
</reference>
<name>A0A1D1V5M6_RAMVA</name>
<dbReference type="OrthoDB" id="430436at2759"/>
<sequence>MLLVKREQFRLSEAVARFLLTPVAWVAPTLMTTPIETLARALIMNTVQQQPADAETVDNKRIHLLGKMLNNVDPHAVKDFKTGL</sequence>
<dbReference type="Gene3D" id="3.40.50.720">
    <property type="entry name" value="NAD(P)-binding Rossmann-like Domain"/>
    <property type="match status" value="1"/>
</dbReference>
<comment type="caution">
    <text evidence="1">The sequence shown here is derived from an EMBL/GenBank/DDBJ whole genome shotgun (WGS) entry which is preliminary data.</text>
</comment>
<evidence type="ECO:0000313" key="1">
    <source>
        <dbReference type="EMBL" id="GAU97014.1"/>
    </source>
</evidence>
<dbReference type="Proteomes" id="UP000186922">
    <property type="component" value="Unassembled WGS sequence"/>
</dbReference>
<protein>
    <submittedName>
        <fullName evidence="1">Uncharacterized protein</fullName>
    </submittedName>
</protein>
<organism evidence="1 2">
    <name type="scientific">Ramazzottius varieornatus</name>
    <name type="common">Water bear</name>
    <name type="synonym">Tardigrade</name>
    <dbReference type="NCBI Taxonomy" id="947166"/>
    <lineage>
        <taxon>Eukaryota</taxon>
        <taxon>Metazoa</taxon>
        <taxon>Ecdysozoa</taxon>
        <taxon>Tardigrada</taxon>
        <taxon>Eutardigrada</taxon>
        <taxon>Parachela</taxon>
        <taxon>Hypsibioidea</taxon>
        <taxon>Ramazzottiidae</taxon>
        <taxon>Ramazzottius</taxon>
    </lineage>
</organism>
<accession>A0A1D1V5M6</accession>
<dbReference type="AlphaFoldDB" id="A0A1D1V5M6"/>